<sequence>MPEPHSCEFRDLFGECAEEASELVRHEMRWGGEQWLCPTHTRELQRHISKEPAA</sequence>
<dbReference type="Proteomes" id="UP000257597">
    <property type="component" value="Segment"/>
</dbReference>
<protein>
    <submittedName>
        <fullName evidence="1">Uncharacterized protein</fullName>
    </submittedName>
</protein>
<dbReference type="GeneID" id="54998070"/>
<evidence type="ECO:0000313" key="2">
    <source>
        <dbReference type="Proteomes" id="UP000257597"/>
    </source>
</evidence>
<dbReference type="RefSeq" id="YP_009807194.1">
    <property type="nucleotide sequence ID" value="NC_048021.1"/>
</dbReference>
<dbReference type="KEGG" id="vg:54998070"/>
<name>A0A345MIT6_9CAUD</name>
<organism evidence="1 2">
    <name type="scientific">Gordonia phage Daredevil</name>
    <dbReference type="NCBI Taxonomy" id="2283286"/>
    <lineage>
        <taxon>Viruses</taxon>
        <taxon>Duplodnaviria</taxon>
        <taxon>Heunggongvirae</taxon>
        <taxon>Uroviricota</taxon>
        <taxon>Caudoviricetes</taxon>
        <taxon>Daredevilvirus</taxon>
        <taxon>Daredevilvirus daredevil</taxon>
    </lineage>
</organism>
<proteinExistence type="predicted"/>
<reference evidence="2" key="1">
    <citation type="submission" date="2018-07" db="EMBL/GenBank/DDBJ databases">
        <authorList>
            <person name="Quirk P.G."/>
            <person name="Krulwich T.A."/>
        </authorList>
    </citation>
    <scope>NUCLEOTIDE SEQUENCE [LARGE SCALE GENOMIC DNA]</scope>
</reference>
<evidence type="ECO:0000313" key="1">
    <source>
        <dbReference type="EMBL" id="AXH70467.1"/>
    </source>
</evidence>
<dbReference type="EMBL" id="MH590603">
    <property type="protein sequence ID" value="AXH70467.1"/>
    <property type="molecule type" value="Genomic_DNA"/>
</dbReference>
<accession>A0A345MIT6</accession>
<gene>
    <name evidence="1" type="primary">80</name>
    <name evidence="1" type="ORF">SEA_DAREDEVIL_80</name>
</gene>
<keyword evidence="2" id="KW-1185">Reference proteome</keyword>